<accession>A0A1I7YFG0</accession>
<sequence length="876" mass="99915">MTELAASSSVSQKDNDQESEVAQRQQKTKESADKLFSELKQLYKSVEAIPKCGGPFELYNSYPEFSTLMEHSRERLAAMSSKLLKGVGIKPPKAGGLHNTQGMVDLSDHLCEKISINLDNLTRRHKKTEEKLVIPQIEMTAEQVPGGYRDDWTKYSLLAAKVNPNAPKHNVMKISANALLKAEGKPQSKFYDVQKVNADEPFVPILKEKHHALKRPEHMTIHDGDEQGTSSKWQTDENKDAAHPYEYEINSWNPPEEQLKPVDLGEVAPLTKETLKFVNTKKELEELRDVLNGVTEFAIDIEHHHLRSFRGIVCLIQISTRTMDYIIDPFALWHDMHILNEPFTDPKILKVFHGGECDIIWLQRDFGIYVVNMFDTGRAMRILNYPKFGLAYLVKYFCNVDLDKQFQKSDWRIRPLTEEHTNYARCDTHYLLYCYDRLQHELITKGNERNNLLNAVYSGSKEICLELYRNTRFDARGYEALLSGRRKMNKRQVQALAELWRWRDETARRLDESLEYVLPNHMLLSIAEVLPREMQGIIACCSPVPPPVRNDLLVLHKIIFKARELPMDENESNELAFDLGFGDLGAALKNYELMLADSNRITKLKAILHTRLDITSHPVDEELREVPLKKSKIVVDTQFASVFGGGRLDRCFECAPKLDLKKVSKVVEKQNEWATPYEHYEVALAEAQREAERKRKIEEEEAKTRPKTMFTHLDPAAVREPFQDTDETLATQVIPLDGEEASDAAGSSTAPTSMVKFDESQILTKKALKKKRKLIEKAADWKVGAAEDSGVQEPQPKQARSNWTTAAETAETVDYDQYNKNMFSQNPRRGGYNPMAQMFRGKRGAKRGRRGAGFTRPPQRSMSYGAGGGGRGGRTQ</sequence>
<evidence type="ECO:0000313" key="13">
    <source>
        <dbReference type="Proteomes" id="UP000095287"/>
    </source>
</evidence>
<keyword evidence="6" id="KW-0269">Exonuclease</keyword>
<dbReference type="InterPro" id="IPR002121">
    <property type="entry name" value="HRDC_dom"/>
</dbReference>
<feature type="compositionally biased region" description="Polar residues" evidence="11">
    <location>
        <begin position="1"/>
        <end position="12"/>
    </location>
</feature>
<dbReference type="Gene3D" id="3.30.420.10">
    <property type="entry name" value="Ribonuclease H-like superfamily/Ribonuclease H"/>
    <property type="match status" value="1"/>
</dbReference>
<dbReference type="InterPro" id="IPR012337">
    <property type="entry name" value="RNaseH-like_sf"/>
</dbReference>
<evidence type="ECO:0000256" key="1">
    <source>
        <dbReference type="ARBA" id="ARBA00004123"/>
    </source>
</evidence>
<feature type="domain" description="HRDC" evidence="12">
    <location>
        <begin position="489"/>
        <end position="569"/>
    </location>
</feature>
<dbReference type="GO" id="GO:0071036">
    <property type="term" value="P:nuclear polyadenylation-dependent snoRNA catabolic process"/>
    <property type="evidence" value="ECO:0007669"/>
    <property type="project" value="TreeGrafter"/>
</dbReference>
<dbReference type="GO" id="GO:0000176">
    <property type="term" value="C:nuclear exosome (RNase complex)"/>
    <property type="evidence" value="ECO:0007669"/>
    <property type="project" value="InterPro"/>
</dbReference>
<dbReference type="Gene3D" id="1.10.150.80">
    <property type="entry name" value="HRDC domain"/>
    <property type="match status" value="1"/>
</dbReference>
<organism evidence="13 14">
    <name type="scientific">Steinernema glaseri</name>
    <dbReference type="NCBI Taxonomy" id="37863"/>
    <lineage>
        <taxon>Eukaryota</taxon>
        <taxon>Metazoa</taxon>
        <taxon>Ecdysozoa</taxon>
        <taxon>Nematoda</taxon>
        <taxon>Chromadorea</taxon>
        <taxon>Rhabditida</taxon>
        <taxon>Tylenchina</taxon>
        <taxon>Panagrolaimomorpha</taxon>
        <taxon>Strongyloidoidea</taxon>
        <taxon>Steinernematidae</taxon>
        <taxon>Steinernema</taxon>
    </lineage>
</organism>
<dbReference type="InterPro" id="IPR045092">
    <property type="entry name" value="Rrp6-like"/>
</dbReference>
<keyword evidence="10" id="KW-0175">Coiled coil</keyword>
<dbReference type="GO" id="GO:0071038">
    <property type="term" value="P:TRAMP-dependent tRNA surveillance pathway"/>
    <property type="evidence" value="ECO:0007669"/>
    <property type="project" value="TreeGrafter"/>
</dbReference>
<reference evidence="14" key="1">
    <citation type="submission" date="2016-11" db="UniProtKB">
        <authorList>
            <consortium name="WormBaseParasite"/>
        </authorList>
    </citation>
    <scope>IDENTIFICATION</scope>
</reference>
<dbReference type="FunFam" id="1.10.150.80:FF:000001">
    <property type="entry name" value="Putative exosome component 10"/>
    <property type="match status" value="1"/>
</dbReference>
<keyword evidence="7" id="KW-0539">Nucleus</keyword>
<evidence type="ECO:0000313" key="14">
    <source>
        <dbReference type="WBParaSite" id="L893_g15765.t1"/>
    </source>
</evidence>
<evidence type="ECO:0000259" key="12">
    <source>
        <dbReference type="PROSITE" id="PS50967"/>
    </source>
</evidence>
<dbReference type="GO" id="GO:0071051">
    <property type="term" value="P:poly(A)-dependent snoRNA 3'-end processing"/>
    <property type="evidence" value="ECO:0007669"/>
    <property type="project" value="TreeGrafter"/>
</dbReference>
<evidence type="ECO:0000256" key="9">
    <source>
        <dbReference type="ARBA" id="ARBA00070365"/>
    </source>
</evidence>
<dbReference type="FunFam" id="3.30.420.10:FF:000059">
    <property type="entry name" value="Exosome complex exonuclease Rrp6"/>
    <property type="match status" value="1"/>
</dbReference>
<protein>
    <recommendedName>
        <fullName evidence="9">Exosome complex component 10 homolog</fullName>
    </recommendedName>
</protein>
<dbReference type="InterPro" id="IPR002562">
    <property type="entry name" value="3'-5'_exonuclease_dom"/>
</dbReference>
<dbReference type="InterPro" id="IPR049559">
    <property type="entry name" value="Rrp6p-like_exo"/>
</dbReference>
<dbReference type="AlphaFoldDB" id="A0A1I7YFG0"/>
<dbReference type="CDD" id="cd06147">
    <property type="entry name" value="Rrp6p_like_exo"/>
    <property type="match status" value="1"/>
</dbReference>
<dbReference type="Pfam" id="PF08066">
    <property type="entry name" value="PMC2NT"/>
    <property type="match status" value="1"/>
</dbReference>
<evidence type="ECO:0000256" key="2">
    <source>
        <dbReference type="ARBA" id="ARBA00022552"/>
    </source>
</evidence>
<dbReference type="GO" id="GO:0000467">
    <property type="term" value="P:exonucleolytic trimming to generate mature 3'-end of 5.8S rRNA from tricistronic rRNA transcript (SSU-rRNA, 5.8S rRNA, LSU-rRNA)"/>
    <property type="evidence" value="ECO:0007669"/>
    <property type="project" value="InterPro"/>
</dbReference>
<evidence type="ECO:0000256" key="11">
    <source>
        <dbReference type="SAM" id="MobiDB-lite"/>
    </source>
</evidence>
<feature type="compositionally biased region" description="Basic residues" evidence="11">
    <location>
        <begin position="841"/>
        <end position="850"/>
    </location>
</feature>
<dbReference type="SUPFAM" id="SSF47819">
    <property type="entry name" value="HRDC-like"/>
    <property type="match status" value="1"/>
</dbReference>
<evidence type="ECO:0000256" key="10">
    <source>
        <dbReference type="SAM" id="Coils"/>
    </source>
</evidence>
<feature type="compositionally biased region" description="Gly residues" evidence="11">
    <location>
        <begin position="865"/>
        <end position="876"/>
    </location>
</feature>
<dbReference type="SMART" id="SM00474">
    <property type="entry name" value="35EXOc"/>
    <property type="match status" value="1"/>
</dbReference>
<dbReference type="GO" id="GO:0000175">
    <property type="term" value="F:3'-5'-RNA exonuclease activity"/>
    <property type="evidence" value="ECO:0007669"/>
    <property type="project" value="InterPro"/>
</dbReference>
<dbReference type="PANTHER" id="PTHR12124">
    <property type="entry name" value="POLYMYOSITIS/SCLERODERMA AUTOANTIGEN-RELATED"/>
    <property type="match status" value="1"/>
</dbReference>
<evidence type="ECO:0000256" key="5">
    <source>
        <dbReference type="ARBA" id="ARBA00022835"/>
    </source>
</evidence>
<feature type="region of interest" description="Disordered" evidence="11">
    <location>
        <begin position="1"/>
        <end position="31"/>
    </location>
</feature>
<dbReference type="Pfam" id="PF00570">
    <property type="entry name" value="HRDC"/>
    <property type="match status" value="1"/>
</dbReference>
<comment type="subcellular location">
    <subcellularLocation>
        <location evidence="1">Nucleus</location>
    </subcellularLocation>
</comment>
<keyword evidence="5" id="KW-0271">Exosome</keyword>
<dbReference type="Pfam" id="PF01612">
    <property type="entry name" value="DNA_pol_A_exo1"/>
    <property type="match status" value="1"/>
</dbReference>
<evidence type="ECO:0000256" key="8">
    <source>
        <dbReference type="ARBA" id="ARBA00043957"/>
    </source>
</evidence>
<dbReference type="WBParaSite" id="L893_g15765.t1">
    <property type="protein sequence ID" value="L893_g15765.t1"/>
    <property type="gene ID" value="L893_g15765"/>
</dbReference>
<dbReference type="PROSITE" id="PS50967">
    <property type="entry name" value="HRDC"/>
    <property type="match status" value="1"/>
</dbReference>
<evidence type="ECO:0000256" key="6">
    <source>
        <dbReference type="ARBA" id="ARBA00022839"/>
    </source>
</evidence>
<feature type="region of interest" description="Disordered" evidence="11">
    <location>
        <begin position="841"/>
        <end position="876"/>
    </location>
</feature>
<keyword evidence="13" id="KW-1185">Reference proteome</keyword>
<evidence type="ECO:0000256" key="4">
    <source>
        <dbReference type="ARBA" id="ARBA00022801"/>
    </source>
</evidence>
<dbReference type="InterPro" id="IPR010997">
    <property type="entry name" value="HRDC-like_sf"/>
</dbReference>
<comment type="similarity">
    <text evidence="8">Belongs to the exosome component 10/RRP6 family.</text>
</comment>
<dbReference type="GO" id="GO:0071044">
    <property type="term" value="P:histone mRNA catabolic process"/>
    <property type="evidence" value="ECO:0007669"/>
    <property type="project" value="TreeGrafter"/>
</dbReference>
<dbReference type="SMART" id="SM00341">
    <property type="entry name" value="HRDC"/>
    <property type="match status" value="1"/>
</dbReference>
<feature type="coiled-coil region" evidence="10">
    <location>
        <begin position="677"/>
        <end position="704"/>
    </location>
</feature>
<evidence type="ECO:0000256" key="7">
    <source>
        <dbReference type="ARBA" id="ARBA00023242"/>
    </source>
</evidence>
<dbReference type="InterPro" id="IPR012588">
    <property type="entry name" value="Exosome-assoc_fac_Rrp6_N"/>
</dbReference>
<dbReference type="PANTHER" id="PTHR12124:SF47">
    <property type="entry name" value="EXOSOME COMPONENT 10"/>
    <property type="match status" value="1"/>
</dbReference>
<dbReference type="Proteomes" id="UP000095287">
    <property type="component" value="Unplaced"/>
</dbReference>
<proteinExistence type="inferred from homology"/>
<dbReference type="SUPFAM" id="SSF53098">
    <property type="entry name" value="Ribonuclease H-like"/>
    <property type="match status" value="1"/>
</dbReference>
<dbReference type="GO" id="GO:0071035">
    <property type="term" value="P:nuclear polyadenylation-dependent rRNA catabolic process"/>
    <property type="evidence" value="ECO:0007669"/>
    <property type="project" value="TreeGrafter"/>
</dbReference>
<dbReference type="GO" id="GO:0003727">
    <property type="term" value="F:single-stranded RNA binding"/>
    <property type="evidence" value="ECO:0007669"/>
    <property type="project" value="TreeGrafter"/>
</dbReference>
<dbReference type="GO" id="GO:0071040">
    <property type="term" value="P:nuclear polyadenylation-dependent antisense transcript catabolic process"/>
    <property type="evidence" value="ECO:0007669"/>
    <property type="project" value="TreeGrafter"/>
</dbReference>
<dbReference type="InterPro" id="IPR036397">
    <property type="entry name" value="RNaseH_sf"/>
</dbReference>
<dbReference type="GO" id="GO:0005730">
    <property type="term" value="C:nucleolus"/>
    <property type="evidence" value="ECO:0007669"/>
    <property type="project" value="TreeGrafter"/>
</dbReference>
<dbReference type="InterPro" id="IPR044876">
    <property type="entry name" value="HRDC_dom_sf"/>
</dbReference>
<dbReference type="GO" id="GO:0000166">
    <property type="term" value="F:nucleotide binding"/>
    <property type="evidence" value="ECO:0007669"/>
    <property type="project" value="InterPro"/>
</dbReference>
<evidence type="ECO:0000256" key="3">
    <source>
        <dbReference type="ARBA" id="ARBA00022722"/>
    </source>
</evidence>
<keyword evidence="2" id="KW-0698">rRNA processing</keyword>
<dbReference type="GO" id="GO:0071039">
    <property type="term" value="P:nuclear polyadenylation-dependent CUT catabolic process"/>
    <property type="evidence" value="ECO:0007669"/>
    <property type="project" value="TreeGrafter"/>
</dbReference>
<name>A0A1I7YFG0_9BILA</name>
<dbReference type="GO" id="GO:0071037">
    <property type="term" value="P:nuclear polyadenylation-dependent snRNA catabolic process"/>
    <property type="evidence" value="ECO:0007669"/>
    <property type="project" value="TreeGrafter"/>
</dbReference>
<keyword evidence="3" id="KW-0540">Nuclease</keyword>
<keyword evidence="4" id="KW-0378">Hydrolase</keyword>